<dbReference type="RefSeq" id="WP_186904729.1">
    <property type="nucleotide sequence ID" value="NZ_JACOGD010000008.1"/>
</dbReference>
<dbReference type="Proteomes" id="UP000654304">
    <property type="component" value="Unassembled WGS sequence"/>
</dbReference>
<evidence type="ECO:0000256" key="1">
    <source>
        <dbReference type="ARBA" id="ARBA00010638"/>
    </source>
</evidence>
<protein>
    <recommendedName>
        <fullName evidence="4">5-formyltetrahydrofolate cyclo-ligase</fullName>
        <ecNumber evidence="4">6.3.3.2</ecNumber>
    </recommendedName>
</protein>
<dbReference type="Gene3D" id="3.40.50.10420">
    <property type="entry name" value="NagB/RpiA/CoA transferase-like"/>
    <property type="match status" value="1"/>
</dbReference>
<dbReference type="InterPro" id="IPR002698">
    <property type="entry name" value="FTHF_cligase"/>
</dbReference>
<dbReference type="GO" id="GO:0030272">
    <property type="term" value="F:5-formyltetrahydrofolate cyclo-ligase activity"/>
    <property type="evidence" value="ECO:0007669"/>
    <property type="project" value="UniProtKB-EC"/>
</dbReference>
<evidence type="ECO:0000256" key="4">
    <source>
        <dbReference type="RuleBase" id="RU361279"/>
    </source>
</evidence>
<name>A0ABR7A8C0_9BURK</name>
<evidence type="ECO:0000313" key="5">
    <source>
        <dbReference type="EMBL" id="MBC3933153.1"/>
    </source>
</evidence>
<dbReference type="Pfam" id="PF01812">
    <property type="entry name" value="5-FTHF_cyc-lig"/>
    <property type="match status" value="1"/>
</dbReference>
<keyword evidence="3 4" id="KW-0067">ATP-binding</keyword>
<dbReference type="PIRSF" id="PIRSF006806">
    <property type="entry name" value="FTHF_cligase"/>
    <property type="match status" value="1"/>
</dbReference>
<dbReference type="EMBL" id="JACOGD010000008">
    <property type="protein sequence ID" value="MBC3933153.1"/>
    <property type="molecule type" value="Genomic_DNA"/>
</dbReference>
<dbReference type="NCBIfam" id="TIGR02727">
    <property type="entry name" value="MTHFS_bact"/>
    <property type="match status" value="1"/>
</dbReference>
<sequence length="192" mass="21252">MTQPDKGAHAPEQFLSNSRLSLRRHLLAQRSAVPAAQRAAWDHSLQQQLLDKMQTLRPASLALYWPIRAEPDLRAVYAELHALGIQLALPWVVQAQAPLRFLAWQPGDAMEADSYGIPLPAQRTHLLEPAVILIPCVGFNAAYRLGYGGGFYDRTLAQLPAALALGIAYPVAACEFEPDHFDLPMHEMLVAR</sequence>
<organism evidence="5 6">
    <name type="scientific">Undibacterium curvum</name>
    <dbReference type="NCBI Taxonomy" id="2762294"/>
    <lineage>
        <taxon>Bacteria</taxon>
        <taxon>Pseudomonadati</taxon>
        <taxon>Pseudomonadota</taxon>
        <taxon>Betaproteobacteria</taxon>
        <taxon>Burkholderiales</taxon>
        <taxon>Oxalobacteraceae</taxon>
        <taxon>Undibacterium</taxon>
    </lineage>
</organism>
<dbReference type="InterPro" id="IPR024185">
    <property type="entry name" value="FTHF_cligase-like_sf"/>
</dbReference>
<dbReference type="PANTHER" id="PTHR23407:SF1">
    <property type="entry name" value="5-FORMYLTETRAHYDROFOLATE CYCLO-LIGASE"/>
    <property type="match status" value="1"/>
</dbReference>
<keyword evidence="2 4" id="KW-0547">Nucleotide-binding</keyword>
<evidence type="ECO:0000313" key="6">
    <source>
        <dbReference type="Proteomes" id="UP000654304"/>
    </source>
</evidence>
<evidence type="ECO:0000256" key="3">
    <source>
        <dbReference type="ARBA" id="ARBA00022840"/>
    </source>
</evidence>
<proteinExistence type="inferred from homology"/>
<reference evidence="5 6" key="1">
    <citation type="submission" date="2020-08" db="EMBL/GenBank/DDBJ databases">
        <title>Novel species isolated from subtropical streams in China.</title>
        <authorList>
            <person name="Lu H."/>
        </authorList>
    </citation>
    <scope>NUCLEOTIDE SEQUENCE [LARGE SCALE GENOMIC DNA]</scope>
    <source>
        <strain evidence="5 6">CY22W</strain>
    </source>
</reference>
<gene>
    <name evidence="5" type="ORF">H8K43_15855</name>
</gene>
<comment type="cofactor">
    <cofactor evidence="4">
        <name>Mg(2+)</name>
        <dbReference type="ChEBI" id="CHEBI:18420"/>
    </cofactor>
</comment>
<dbReference type="SUPFAM" id="SSF100950">
    <property type="entry name" value="NagB/RpiA/CoA transferase-like"/>
    <property type="match status" value="1"/>
</dbReference>
<keyword evidence="6" id="KW-1185">Reference proteome</keyword>
<keyword evidence="4" id="KW-0460">Magnesium</keyword>
<dbReference type="PANTHER" id="PTHR23407">
    <property type="entry name" value="ATPASE INHIBITOR/5-FORMYLTETRAHYDROFOLATE CYCLO-LIGASE"/>
    <property type="match status" value="1"/>
</dbReference>
<comment type="caution">
    <text evidence="5">The sequence shown here is derived from an EMBL/GenBank/DDBJ whole genome shotgun (WGS) entry which is preliminary data.</text>
</comment>
<dbReference type="InterPro" id="IPR037171">
    <property type="entry name" value="NagB/RpiA_transferase-like"/>
</dbReference>
<keyword evidence="4" id="KW-0479">Metal-binding</keyword>
<comment type="catalytic activity">
    <reaction evidence="4">
        <text>(6S)-5-formyl-5,6,7,8-tetrahydrofolate + ATP = (6R)-5,10-methenyltetrahydrofolate + ADP + phosphate</text>
        <dbReference type="Rhea" id="RHEA:10488"/>
        <dbReference type="ChEBI" id="CHEBI:30616"/>
        <dbReference type="ChEBI" id="CHEBI:43474"/>
        <dbReference type="ChEBI" id="CHEBI:57455"/>
        <dbReference type="ChEBI" id="CHEBI:57457"/>
        <dbReference type="ChEBI" id="CHEBI:456216"/>
        <dbReference type="EC" id="6.3.3.2"/>
    </reaction>
</comment>
<keyword evidence="5" id="KW-0436">Ligase</keyword>
<comment type="similarity">
    <text evidence="1 4">Belongs to the 5-formyltetrahydrofolate cyclo-ligase family.</text>
</comment>
<dbReference type="EC" id="6.3.3.2" evidence="4"/>
<accession>A0ABR7A8C0</accession>
<evidence type="ECO:0000256" key="2">
    <source>
        <dbReference type="ARBA" id="ARBA00022741"/>
    </source>
</evidence>